<evidence type="ECO:0000313" key="3">
    <source>
        <dbReference type="Proteomes" id="UP000824265"/>
    </source>
</evidence>
<reference evidence="2" key="1">
    <citation type="journal article" date="2021" name="PeerJ">
        <title>Extensive microbial diversity within the chicken gut microbiome revealed by metagenomics and culture.</title>
        <authorList>
            <person name="Gilroy R."/>
            <person name="Ravi A."/>
            <person name="Getino M."/>
            <person name="Pursley I."/>
            <person name="Horton D.L."/>
            <person name="Alikhan N.F."/>
            <person name="Baker D."/>
            <person name="Gharbi K."/>
            <person name="Hall N."/>
            <person name="Watson M."/>
            <person name="Adriaenssens E.M."/>
            <person name="Foster-Nyarko E."/>
            <person name="Jarju S."/>
            <person name="Secka A."/>
            <person name="Antonio M."/>
            <person name="Oren A."/>
            <person name="Chaudhuri R.R."/>
            <person name="La Ragione R."/>
            <person name="Hildebrand F."/>
            <person name="Pallen M.J."/>
        </authorList>
    </citation>
    <scope>NUCLEOTIDE SEQUENCE</scope>
    <source>
        <strain evidence="2">CHK195-6426</strain>
    </source>
</reference>
<accession>A0A9D1UBW2</accession>
<dbReference type="InterPro" id="IPR007214">
    <property type="entry name" value="YbaK/aa-tRNA-synth-assoc-dom"/>
</dbReference>
<comment type="caution">
    <text evidence="2">The sequence shown here is derived from an EMBL/GenBank/DDBJ whole genome shotgun (WGS) entry which is preliminary data.</text>
</comment>
<feature type="domain" description="YbaK/aminoacyl-tRNA synthetase-associated" evidence="1">
    <location>
        <begin position="25"/>
        <end position="142"/>
    </location>
</feature>
<dbReference type="CDD" id="cd04333">
    <property type="entry name" value="ProX_deacylase"/>
    <property type="match status" value="1"/>
</dbReference>
<name>A0A9D1UBW2_9FIRM</name>
<dbReference type="PANTHER" id="PTHR30411">
    <property type="entry name" value="CYTOPLASMIC PROTEIN"/>
    <property type="match status" value="1"/>
</dbReference>
<sequence>MSVDAVRNYLKQFDLDGKVEEFTQSSATVELAAKAAGVIPAMIAKTLSFKMQDHGILIVTSGDTKVDNHKYKAKFGTKAKMLTPDEVMEYTGHGIGGVCPYANPEGKVKVYLDESLKRYPMALPAAGSPSSCVRLTIEELEKSCPGAEWVDVCVVV</sequence>
<dbReference type="Pfam" id="PF04073">
    <property type="entry name" value="tRNA_edit"/>
    <property type="match status" value="1"/>
</dbReference>
<reference evidence="2" key="2">
    <citation type="submission" date="2021-04" db="EMBL/GenBank/DDBJ databases">
        <authorList>
            <person name="Gilroy R."/>
        </authorList>
    </citation>
    <scope>NUCLEOTIDE SEQUENCE</scope>
    <source>
        <strain evidence="2">CHK195-6426</strain>
    </source>
</reference>
<evidence type="ECO:0000313" key="2">
    <source>
        <dbReference type="EMBL" id="HIW80745.1"/>
    </source>
</evidence>
<dbReference type="SUPFAM" id="SSF55826">
    <property type="entry name" value="YbaK/ProRS associated domain"/>
    <property type="match status" value="1"/>
</dbReference>
<organism evidence="2 3">
    <name type="scientific">Candidatus Acetatifactor stercoripullorum</name>
    <dbReference type="NCBI Taxonomy" id="2838414"/>
    <lineage>
        <taxon>Bacteria</taxon>
        <taxon>Bacillati</taxon>
        <taxon>Bacillota</taxon>
        <taxon>Clostridia</taxon>
        <taxon>Lachnospirales</taxon>
        <taxon>Lachnospiraceae</taxon>
        <taxon>Acetatifactor</taxon>
    </lineage>
</organism>
<dbReference type="Gene3D" id="3.90.960.10">
    <property type="entry name" value="YbaK/aminoacyl-tRNA synthetase-associated domain"/>
    <property type="match status" value="1"/>
</dbReference>
<gene>
    <name evidence="2" type="ORF">H9742_04315</name>
</gene>
<dbReference type="GO" id="GO:0002161">
    <property type="term" value="F:aminoacyl-tRNA deacylase activity"/>
    <property type="evidence" value="ECO:0007669"/>
    <property type="project" value="InterPro"/>
</dbReference>
<dbReference type="InterPro" id="IPR036754">
    <property type="entry name" value="YbaK/aa-tRNA-synt-asso_dom_sf"/>
</dbReference>
<protein>
    <submittedName>
        <fullName evidence="2">YbaK/EbsC family protein</fullName>
    </submittedName>
</protein>
<dbReference type="AlphaFoldDB" id="A0A9D1UBW2"/>
<dbReference type="PANTHER" id="PTHR30411:SF1">
    <property type="entry name" value="CYTOPLASMIC PROTEIN"/>
    <property type="match status" value="1"/>
</dbReference>
<dbReference type="EMBL" id="DXGH01000025">
    <property type="protein sequence ID" value="HIW80745.1"/>
    <property type="molecule type" value="Genomic_DNA"/>
</dbReference>
<proteinExistence type="predicted"/>
<evidence type="ECO:0000259" key="1">
    <source>
        <dbReference type="Pfam" id="PF04073"/>
    </source>
</evidence>
<dbReference type="Proteomes" id="UP000824265">
    <property type="component" value="Unassembled WGS sequence"/>
</dbReference>